<dbReference type="Proteomes" id="UP000006514">
    <property type="component" value="Unassembled WGS sequence"/>
</dbReference>
<reference evidence="3" key="1">
    <citation type="journal article" date="2012" name="Science">
        <title>The Paleozoic origin of enzymatic lignin decomposition reconstructed from 31 fungal genomes.</title>
        <authorList>
            <person name="Floudas D."/>
            <person name="Binder M."/>
            <person name="Riley R."/>
            <person name="Barry K."/>
            <person name="Blanchette R.A."/>
            <person name="Henrissat B."/>
            <person name="Martinez A.T."/>
            <person name="Otillar R."/>
            <person name="Spatafora J.W."/>
            <person name="Yadav J.S."/>
            <person name="Aerts A."/>
            <person name="Benoit I."/>
            <person name="Boyd A."/>
            <person name="Carlson A."/>
            <person name="Copeland A."/>
            <person name="Coutinho P.M."/>
            <person name="de Vries R.P."/>
            <person name="Ferreira P."/>
            <person name="Findley K."/>
            <person name="Foster B."/>
            <person name="Gaskell J."/>
            <person name="Glotzer D."/>
            <person name="Gorecki P."/>
            <person name="Heitman J."/>
            <person name="Hesse C."/>
            <person name="Hori C."/>
            <person name="Igarashi K."/>
            <person name="Jurgens J.A."/>
            <person name="Kallen N."/>
            <person name="Kersten P."/>
            <person name="Kohler A."/>
            <person name="Kuees U."/>
            <person name="Kumar T.K.A."/>
            <person name="Kuo A."/>
            <person name="LaButti K."/>
            <person name="Larrondo L.F."/>
            <person name="Lindquist E."/>
            <person name="Ling A."/>
            <person name="Lombard V."/>
            <person name="Lucas S."/>
            <person name="Lundell T."/>
            <person name="Martin R."/>
            <person name="McLaughlin D.J."/>
            <person name="Morgenstern I."/>
            <person name="Morin E."/>
            <person name="Murat C."/>
            <person name="Nagy L.G."/>
            <person name="Nolan M."/>
            <person name="Ohm R.A."/>
            <person name="Patyshakuliyeva A."/>
            <person name="Rokas A."/>
            <person name="Ruiz-Duenas F.J."/>
            <person name="Sabat G."/>
            <person name="Salamov A."/>
            <person name="Samejima M."/>
            <person name="Schmutz J."/>
            <person name="Slot J.C."/>
            <person name="St John F."/>
            <person name="Stenlid J."/>
            <person name="Sun H."/>
            <person name="Sun S."/>
            <person name="Syed K."/>
            <person name="Tsang A."/>
            <person name="Wiebenga A."/>
            <person name="Young D."/>
            <person name="Pisabarro A."/>
            <person name="Eastwood D.C."/>
            <person name="Martin F."/>
            <person name="Cullen D."/>
            <person name="Grigoriev I.V."/>
            <person name="Hibbett D.S."/>
        </authorList>
    </citation>
    <scope>NUCLEOTIDE SEQUENCE [LARGE SCALE GENOMIC DNA]</scope>
    <source>
        <strain evidence="3">TFB10046</strain>
    </source>
</reference>
<evidence type="ECO:0000313" key="2">
    <source>
        <dbReference type="EMBL" id="EJD35357.1"/>
    </source>
</evidence>
<dbReference type="SUPFAM" id="SSF52047">
    <property type="entry name" value="RNI-like"/>
    <property type="match status" value="1"/>
</dbReference>
<organism evidence="2 3">
    <name type="scientific">Auricularia subglabra (strain TFB-10046 / SS5)</name>
    <name type="common">White-rot fungus</name>
    <name type="synonym">Auricularia delicata (strain TFB10046)</name>
    <dbReference type="NCBI Taxonomy" id="717982"/>
    <lineage>
        <taxon>Eukaryota</taxon>
        <taxon>Fungi</taxon>
        <taxon>Dikarya</taxon>
        <taxon>Basidiomycota</taxon>
        <taxon>Agaricomycotina</taxon>
        <taxon>Agaricomycetes</taxon>
        <taxon>Auriculariales</taxon>
        <taxon>Auriculariaceae</taxon>
        <taxon>Auricularia</taxon>
    </lineage>
</organism>
<dbReference type="InterPro" id="IPR032675">
    <property type="entry name" value="LRR_dom_sf"/>
</dbReference>
<dbReference type="PANTHER" id="PTHR38926:SF5">
    <property type="entry name" value="F-BOX AND LEUCINE-RICH REPEAT PROTEIN 6"/>
    <property type="match status" value="1"/>
</dbReference>
<sequence>MRTPWIDRSTFNLRSPSLAMDAHDRTRKLPVELLSMILDDLCLDDVLRSSHVSKFWRSVAKRHPTYWRDIILASLSTTALDLFHDRLDASCDQSISLFIYLPTVDSPSRLRSIVLPAIVRNMHRIHHLVLNSPLSHDTDMFNALCTPAPRLEKLDIYVIDDAAASTAFPIDLFANNAPKFKRLHLYNVHLLPNSLPPVLSGIHTLKYFVANELSFPAAMLPHCRSLRKLSIFGSGCRLIAPQTSEYVEIASRLEVLDVGVFYACLDFVHAFPCRSIAHVSIPVQQQAAARILLAQLHGDLQLRIEYDDGMITVGYAALASGMKRTFVYARAVLADVTITEPYAARELLLRVQEVYVSSVCVPLLSSLRALPSCTRIAVSGADEHPLELPPAALDLPKLHTIEIACGAGYSDTNVRAFVDAAVAQVKSPVRVCLDDGARRRYLTIGPRCDCVPVS</sequence>
<dbReference type="SMART" id="SM00256">
    <property type="entry name" value="FBOX"/>
    <property type="match status" value="1"/>
</dbReference>
<dbReference type="InterPro" id="IPR001810">
    <property type="entry name" value="F-box_dom"/>
</dbReference>
<dbReference type="Gene3D" id="3.80.10.10">
    <property type="entry name" value="Ribonuclease Inhibitor"/>
    <property type="match status" value="1"/>
</dbReference>
<dbReference type="PROSITE" id="PS50181">
    <property type="entry name" value="FBOX"/>
    <property type="match status" value="1"/>
</dbReference>
<name>J0CX96_AURST</name>
<evidence type="ECO:0000259" key="1">
    <source>
        <dbReference type="PROSITE" id="PS50181"/>
    </source>
</evidence>
<dbReference type="PANTHER" id="PTHR38926">
    <property type="entry name" value="F-BOX DOMAIN CONTAINING PROTEIN, EXPRESSED"/>
    <property type="match status" value="1"/>
</dbReference>
<keyword evidence="3" id="KW-1185">Reference proteome</keyword>
<dbReference type="EMBL" id="JH687893">
    <property type="protein sequence ID" value="EJD35357.1"/>
    <property type="molecule type" value="Genomic_DNA"/>
</dbReference>
<dbReference type="KEGG" id="adl:AURDEDRAFT_188759"/>
<dbReference type="InterPro" id="IPR036047">
    <property type="entry name" value="F-box-like_dom_sf"/>
</dbReference>
<dbReference type="OrthoDB" id="2423701at2759"/>
<dbReference type="Pfam" id="PF12937">
    <property type="entry name" value="F-box-like"/>
    <property type="match status" value="1"/>
</dbReference>
<protein>
    <recommendedName>
        <fullName evidence="1">F-box domain-containing protein</fullName>
    </recommendedName>
</protein>
<dbReference type="InParanoid" id="J0CX96"/>
<dbReference type="SUPFAM" id="SSF81383">
    <property type="entry name" value="F-box domain"/>
    <property type="match status" value="1"/>
</dbReference>
<dbReference type="AlphaFoldDB" id="J0CX96"/>
<dbReference type="Gene3D" id="1.20.1280.50">
    <property type="match status" value="1"/>
</dbReference>
<accession>J0CX96</accession>
<evidence type="ECO:0000313" key="3">
    <source>
        <dbReference type="Proteomes" id="UP000006514"/>
    </source>
</evidence>
<feature type="domain" description="F-box" evidence="1">
    <location>
        <begin position="23"/>
        <end position="70"/>
    </location>
</feature>
<gene>
    <name evidence="2" type="ORF">AURDEDRAFT_188759</name>
</gene>
<proteinExistence type="predicted"/>